<dbReference type="EMBL" id="FZQP02000060">
    <property type="protein sequence ID" value="VVC86994.1"/>
    <property type="molecule type" value="Genomic_DNA"/>
</dbReference>
<dbReference type="AlphaFoldDB" id="A0A5E4PPR6"/>
<accession>A0A5E4PPR6</accession>
<gene>
    <name evidence="2" type="ORF">LSINAPIS_LOCUS716</name>
</gene>
<reference evidence="2 3" key="1">
    <citation type="submission" date="2017-07" db="EMBL/GenBank/DDBJ databases">
        <authorList>
            <person name="Talla V."/>
            <person name="Backstrom N."/>
        </authorList>
    </citation>
    <scope>NUCLEOTIDE SEQUENCE [LARGE SCALE GENOMIC DNA]</scope>
</reference>
<protein>
    <submittedName>
        <fullName evidence="2">Uncharacterized protein</fullName>
    </submittedName>
</protein>
<evidence type="ECO:0000313" key="3">
    <source>
        <dbReference type="Proteomes" id="UP000324832"/>
    </source>
</evidence>
<sequence>MRMSKRHMPSPMLRATSGNTEGRTRTATREVATPALTMPTIMLTTAPPTIRARGRGGFAGRGGVGAFPRGGYAPVNSYMPQPFMGAFMNDGQRPNKRLRQM</sequence>
<keyword evidence="3" id="KW-1185">Reference proteome</keyword>
<evidence type="ECO:0000256" key="1">
    <source>
        <dbReference type="SAM" id="MobiDB-lite"/>
    </source>
</evidence>
<organism evidence="2 3">
    <name type="scientific">Leptidea sinapis</name>
    <dbReference type="NCBI Taxonomy" id="189913"/>
    <lineage>
        <taxon>Eukaryota</taxon>
        <taxon>Metazoa</taxon>
        <taxon>Ecdysozoa</taxon>
        <taxon>Arthropoda</taxon>
        <taxon>Hexapoda</taxon>
        <taxon>Insecta</taxon>
        <taxon>Pterygota</taxon>
        <taxon>Neoptera</taxon>
        <taxon>Endopterygota</taxon>
        <taxon>Lepidoptera</taxon>
        <taxon>Glossata</taxon>
        <taxon>Ditrysia</taxon>
        <taxon>Papilionoidea</taxon>
        <taxon>Pieridae</taxon>
        <taxon>Dismorphiinae</taxon>
        <taxon>Leptidea</taxon>
    </lineage>
</organism>
<evidence type="ECO:0000313" key="2">
    <source>
        <dbReference type="EMBL" id="VVC86994.1"/>
    </source>
</evidence>
<feature type="region of interest" description="Disordered" evidence="1">
    <location>
        <begin position="1"/>
        <end position="39"/>
    </location>
</feature>
<name>A0A5E4PPR6_9NEOP</name>
<proteinExistence type="predicted"/>
<dbReference type="Proteomes" id="UP000324832">
    <property type="component" value="Unassembled WGS sequence"/>
</dbReference>